<accession>A0A1H4AK86</accession>
<dbReference type="GO" id="GO:0006018">
    <property type="term" value="P:2-deoxyribose 1-phosphate catabolic process"/>
    <property type="evidence" value="ECO:0007669"/>
    <property type="project" value="UniProtKB-UniRule"/>
</dbReference>
<dbReference type="InterPro" id="IPR017850">
    <property type="entry name" value="Alkaline_phosphatase_core_sf"/>
</dbReference>
<comment type="catalytic activity">
    <reaction evidence="4">
        <text>2-deoxy-alpha-D-ribose 1-phosphate = 2-deoxy-D-ribose 5-phosphate</text>
        <dbReference type="Rhea" id="RHEA:27658"/>
        <dbReference type="ChEBI" id="CHEBI:57259"/>
        <dbReference type="ChEBI" id="CHEBI:62877"/>
        <dbReference type="EC" id="5.4.2.7"/>
    </reaction>
</comment>
<evidence type="ECO:0000256" key="3">
    <source>
        <dbReference type="ARBA" id="ARBA00023211"/>
    </source>
</evidence>
<feature type="binding site" evidence="4">
    <location>
        <position position="10"/>
    </location>
    <ligand>
        <name>Mn(2+)</name>
        <dbReference type="ChEBI" id="CHEBI:29035"/>
        <label>1</label>
    </ligand>
</feature>
<feature type="domain" description="Metalloenzyme" evidence="6">
    <location>
        <begin position="3"/>
        <end position="397"/>
    </location>
</feature>
<name>A0A1H4AK86_9RHOB</name>
<dbReference type="GO" id="GO:0005829">
    <property type="term" value="C:cytosol"/>
    <property type="evidence" value="ECO:0007669"/>
    <property type="project" value="TreeGrafter"/>
</dbReference>
<feature type="binding site" evidence="4">
    <location>
        <position position="349"/>
    </location>
    <ligand>
        <name>Mn(2+)</name>
        <dbReference type="ChEBI" id="CHEBI:29035"/>
        <label>1</label>
    </ligand>
</feature>
<dbReference type="GO" id="GO:0043094">
    <property type="term" value="P:metabolic compound salvage"/>
    <property type="evidence" value="ECO:0007669"/>
    <property type="project" value="UniProtKB-UniRule"/>
</dbReference>
<dbReference type="PANTHER" id="PTHR21110">
    <property type="entry name" value="PHOSPHOPENTOMUTASE"/>
    <property type="match status" value="1"/>
</dbReference>
<keyword evidence="2 4" id="KW-0479">Metal-binding</keyword>
<dbReference type="GO" id="GO:0006015">
    <property type="term" value="P:5-phosphoribose 1-diphosphate biosynthetic process"/>
    <property type="evidence" value="ECO:0007669"/>
    <property type="project" value="UniProtKB-UniPathway"/>
</dbReference>
<dbReference type="PANTHER" id="PTHR21110:SF0">
    <property type="entry name" value="PHOSPHOPENTOMUTASE"/>
    <property type="match status" value="1"/>
</dbReference>
<dbReference type="Gene3D" id="3.30.70.1250">
    <property type="entry name" value="Phosphopentomutase"/>
    <property type="match status" value="1"/>
</dbReference>
<dbReference type="UniPathway" id="UPA00087">
    <property type="reaction ID" value="UER00173"/>
</dbReference>
<dbReference type="InterPro" id="IPR010045">
    <property type="entry name" value="DeoB"/>
</dbReference>
<feature type="binding site" evidence="4">
    <location>
        <position position="307"/>
    </location>
    <ligand>
        <name>Mn(2+)</name>
        <dbReference type="ChEBI" id="CHEBI:29035"/>
        <label>2</label>
    </ligand>
</feature>
<evidence type="ECO:0000259" key="6">
    <source>
        <dbReference type="Pfam" id="PF01676"/>
    </source>
</evidence>
<dbReference type="Pfam" id="PF01676">
    <property type="entry name" value="Metalloenzyme"/>
    <property type="match status" value="1"/>
</dbReference>
<proteinExistence type="inferred from homology"/>
<dbReference type="NCBIfam" id="TIGR01696">
    <property type="entry name" value="deoB"/>
    <property type="match status" value="1"/>
</dbReference>
<dbReference type="Proteomes" id="UP000198703">
    <property type="component" value="Unassembled WGS sequence"/>
</dbReference>
<dbReference type="EC" id="5.4.2.7" evidence="4 5"/>
<keyword evidence="4" id="KW-0413">Isomerase</keyword>
<dbReference type="Gene3D" id="3.40.720.10">
    <property type="entry name" value="Alkaline Phosphatase, subunit A"/>
    <property type="match status" value="1"/>
</dbReference>
<comment type="catalytic activity">
    <reaction evidence="4">
        <text>alpha-D-ribose 1-phosphate = D-ribose 5-phosphate</text>
        <dbReference type="Rhea" id="RHEA:18793"/>
        <dbReference type="ChEBI" id="CHEBI:57720"/>
        <dbReference type="ChEBI" id="CHEBI:78346"/>
        <dbReference type="EC" id="5.4.2.7"/>
    </reaction>
</comment>
<dbReference type="PIRSF" id="PIRSF001491">
    <property type="entry name" value="Ppentomutase"/>
    <property type="match status" value="1"/>
</dbReference>
<sequence length="407" mass="42014">MARVALVVLDSVGVGGAPDAAAFGDAGADTLGHIAEACAVGRGDRDGLRAGPLSLPNLDRLGLGAAAKLATGRAPPGLSGDAPAACFGAGVESSRGKDTPSGHWELAGAPVDFDWGYFPQTAPCFPPELVAALCAECGLPGILGDRHASGTEIMAALGAAHVETGSPICYTSVDSVFQIAAHEEAFGLARLYAVCEAARRLVDPLNIGRVIARPFTGPPGAFRRTANRRDYAIPPHLPTLCDRARDAGREVIGVGKIGDIFAHRGVSETRKGPDDAALVERLVAALAEGPERAKDGALIFVNLVEFDSLYGHRRDAPGYAAALERFDAALPRIEAALGPGDLLILTADHGNDPTWAGTDHTREMVPILCAGPGLAPRALGRRRFADVGETAAAALGLARGEHGESFL</sequence>
<evidence type="ECO:0000313" key="7">
    <source>
        <dbReference type="EMBL" id="SEA36383.1"/>
    </source>
</evidence>
<evidence type="ECO:0000256" key="4">
    <source>
        <dbReference type="HAMAP-Rule" id="MF_00740"/>
    </source>
</evidence>
<keyword evidence="4" id="KW-0963">Cytoplasm</keyword>
<dbReference type="RefSeq" id="WP_093252325.1">
    <property type="nucleotide sequence ID" value="NZ_FNQM01000004.1"/>
</dbReference>
<dbReference type="OrthoDB" id="9769930at2"/>
<evidence type="ECO:0000313" key="8">
    <source>
        <dbReference type="Proteomes" id="UP000198703"/>
    </source>
</evidence>
<dbReference type="STRING" id="89524.SAMN05444370_104267"/>
<comment type="subcellular location">
    <subcellularLocation>
        <location evidence="4">Cytoplasm</location>
    </subcellularLocation>
</comment>
<dbReference type="EMBL" id="FNQM01000004">
    <property type="protein sequence ID" value="SEA36383.1"/>
    <property type="molecule type" value="Genomic_DNA"/>
</dbReference>
<dbReference type="GO" id="GO:0009117">
    <property type="term" value="P:nucleotide metabolic process"/>
    <property type="evidence" value="ECO:0007669"/>
    <property type="project" value="UniProtKB-UniRule"/>
</dbReference>
<dbReference type="SUPFAM" id="SSF143856">
    <property type="entry name" value="DeoB insert domain-like"/>
    <property type="match status" value="1"/>
</dbReference>
<comment type="similarity">
    <text evidence="1 4">Belongs to the phosphopentomutase family.</text>
</comment>
<organism evidence="7 8">
    <name type="scientific">Rubrimonas cliftonensis</name>
    <dbReference type="NCBI Taxonomy" id="89524"/>
    <lineage>
        <taxon>Bacteria</taxon>
        <taxon>Pseudomonadati</taxon>
        <taxon>Pseudomonadota</taxon>
        <taxon>Alphaproteobacteria</taxon>
        <taxon>Rhodobacterales</taxon>
        <taxon>Paracoccaceae</taxon>
        <taxon>Rubrimonas</taxon>
    </lineage>
</organism>
<dbReference type="CDD" id="cd16009">
    <property type="entry name" value="PPM"/>
    <property type="match status" value="1"/>
</dbReference>
<dbReference type="GO" id="GO:0008973">
    <property type="term" value="F:phosphopentomutase activity"/>
    <property type="evidence" value="ECO:0007669"/>
    <property type="project" value="UniProtKB-UniRule"/>
</dbReference>
<reference evidence="7 8" key="1">
    <citation type="submission" date="2016-10" db="EMBL/GenBank/DDBJ databases">
        <authorList>
            <person name="de Groot N.N."/>
        </authorList>
    </citation>
    <scope>NUCLEOTIDE SEQUENCE [LARGE SCALE GENOMIC DNA]</scope>
    <source>
        <strain evidence="7 8">DSM 15345</strain>
    </source>
</reference>
<protein>
    <recommendedName>
        <fullName evidence="4 5">Phosphopentomutase</fullName>
        <ecNumber evidence="4 5">5.4.2.7</ecNumber>
    </recommendedName>
    <alternativeName>
        <fullName evidence="4">Phosphodeoxyribomutase</fullName>
    </alternativeName>
</protein>
<dbReference type="InterPro" id="IPR006124">
    <property type="entry name" value="Metalloenzyme"/>
</dbReference>
<comment type="cofactor">
    <cofactor evidence="4">
        <name>Mn(2+)</name>
        <dbReference type="ChEBI" id="CHEBI:29035"/>
    </cofactor>
    <text evidence="4">Binds 2 manganese ions.</text>
</comment>
<comment type="function">
    <text evidence="4">Isomerase that catalyzes the conversion of deoxy-ribose 1-phosphate (dRib-1-P) and ribose 1-phosphate (Rib-1-P) to deoxy-ribose 5-phosphate (dRib-5-P) and ribose 5-phosphate (Rib-5-P), respectively.</text>
</comment>
<feature type="binding site" evidence="4">
    <location>
        <position position="312"/>
    </location>
    <ligand>
        <name>Mn(2+)</name>
        <dbReference type="ChEBI" id="CHEBI:29035"/>
        <label>2</label>
    </ligand>
</feature>
<keyword evidence="8" id="KW-1185">Reference proteome</keyword>
<keyword evidence="3 4" id="KW-0464">Manganese</keyword>
<evidence type="ECO:0000256" key="5">
    <source>
        <dbReference type="NCBIfam" id="TIGR01696"/>
    </source>
</evidence>
<dbReference type="SUPFAM" id="SSF53649">
    <property type="entry name" value="Alkaline phosphatase-like"/>
    <property type="match status" value="1"/>
</dbReference>
<evidence type="ECO:0000256" key="1">
    <source>
        <dbReference type="ARBA" id="ARBA00010373"/>
    </source>
</evidence>
<dbReference type="GO" id="GO:0000287">
    <property type="term" value="F:magnesium ion binding"/>
    <property type="evidence" value="ECO:0007669"/>
    <property type="project" value="UniProtKB-UniRule"/>
</dbReference>
<dbReference type="AlphaFoldDB" id="A0A1H4AK86"/>
<evidence type="ECO:0000256" key="2">
    <source>
        <dbReference type="ARBA" id="ARBA00022723"/>
    </source>
</evidence>
<feature type="binding site" evidence="4">
    <location>
        <position position="348"/>
    </location>
    <ligand>
        <name>Mn(2+)</name>
        <dbReference type="ChEBI" id="CHEBI:29035"/>
        <label>1</label>
    </ligand>
</feature>
<feature type="binding site" evidence="4">
    <location>
        <position position="360"/>
    </location>
    <ligand>
        <name>Mn(2+)</name>
        <dbReference type="ChEBI" id="CHEBI:29035"/>
        <label>2</label>
    </ligand>
</feature>
<dbReference type="HAMAP" id="MF_00740">
    <property type="entry name" value="Phosphopentomut"/>
    <property type="match status" value="1"/>
</dbReference>
<gene>
    <name evidence="4" type="primary">deoB</name>
    <name evidence="7" type="ORF">SAMN05444370_104267</name>
</gene>
<dbReference type="GO" id="GO:0030145">
    <property type="term" value="F:manganese ion binding"/>
    <property type="evidence" value="ECO:0007669"/>
    <property type="project" value="UniProtKB-UniRule"/>
</dbReference>
<dbReference type="NCBIfam" id="NF003766">
    <property type="entry name" value="PRK05362.1"/>
    <property type="match status" value="1"/>
</dbReference>
<comment type="pathway">
    <text evidence="4">Carbohydrate degradation; 2-deoxy-D-ribose 1-phosphate degradation; D-glyceraldehyde 3-phosphate and acetaldehyde from 2-deoxy-alpha-D-ribose 1-phosphate: step 1/2.</text>
</comment>
<dbReference type="InterPro" id="IPR024052">
    <property type="entry name" value="Phosphopentomutase_DeoB_cap_sf"/>
</dbReference>